<dbReference type="Proteomes" id="UP000601435">
    <property type="component" value="Unassembled WGS sequence"/>
</dbReference>
<protein>
    <submittedName>
        <fullName evidence="1">CPK2 protein</fullName>
    </submittedName>
</protein>
<gene>
    <name evidence="1" type="primary">CPK2</name>
    <name evidence="1" type="ORF">SNEC2469_LOCUS16183</name>
</gene>
<organism evidence="1 2">
    <name type="scientific">Symbiodinium necroappetens</name>
    <dbReference type="NCBI Taxonomy" id="1628268"/>
    <lineage>
        <taxon>Eukaryota</taxon>
        <taxon>Sar</taxon>
        <taxon>Alveolata</taxon>
        <taxon>Dinophyceae</taxon>
        <taxon>Suessiales</taxon>
        <taxon>Symbiodiniaceae</taxon>
        <taxon>Symbiodinium</taxon>
    </lineage>
</organism>
<proteinExistence type="predicted"/>
<accession>A0A812UBY4</accession>
<dbReference type="EMBL" id="CAJNJA010026474">
    <property type="protein sequence ID" value="CAE7560453.1"/>
    <property type="molecule type" value="Genomic_DNA"/>
</dbReference>
<evidence type="ECO:0000313" key="2">
    <source>
        <dbReference type="Proteomes" id="UP000601435"/>
    </source>
</evidence>
<comment type="caution">
    <text evidence="1">The sequence shown here is derived from an EMBL/GenBank/DDBJ whole genome shotgun (WGS) entry which is preliminary data.</text>
</comment>
<reference evidence="1" key="1">
    <citation type="submission" date="2021-02" db="EMBL/GenBank/DDBJ databases">
        <authorList>
            <person name="Dougan E. K."/>
            <person name="Rhodes N."/>
            <person name="Thang M."/>
            <person name="Chan C."/>
        </authorList>
    </citation>
    <scope>NUCLEOTIDE SEQUENCE</scope>
</reference>
<dbReference type="AlphaFoldDB" id="A0A812UBY4"/>
<keyword evidence="2" id="KW-1185">Reference proteome</keyword>
<sequence length="62" mass="7575">MFPDYVRSDAYIEKFTRTMMTFQAYAREIDYWKHLDHDFIALGHANLNVDNAYFWRDEHGKL</sequence>
<feature type="non-terminal residue" evidence="1">
    <location>
        <position position="1"/>
    </location>
</feature>
<evidence type="ECO:0000313" key="1">
    <source>
        <dbReference type="EMBL" id="CAE7560453.1"/>
    </source>
</evidence>
<dbReference type="OrthoDB" id="429192at2759"/>
<name>A0A812UBY4_9DINO</name>